<feature type="transmembrane region" description="Helical" evidence="7">
    <location>
        <begin position="101"/>
        <end position="119"/>
    </location>
</feature>
<comment type="caution">
    <text evidence="9">The sequence shown here is derived from an EMBL/GenBank/DDBJ whole genome shotgun (WGS) entry which is preliminary data.</text>
</comment>
<gene>
    <name evidence="9" type="ORF">K9B37_22645</name>
</gene>
<evidence type="ECO:0000259" key="8">
    <source>
        <dbReference type="PROSITE" id="PS50928"/>
    </source>
</evidence>
<evidence type="ECO:0000256" key="2">
    <source>
        <dbReference type="ARBA" id="ARBA00022448"/>
    </source>
</evidence>
<evidence type="ECO:0000313" key="10">
    <source>
        <dbReference type="Proteomes" id="UP000704176"/>
    </source>
</evidence>
<reference evidence="9 10" key="1">
    <citation type="submission" date="2021-09" db="EMBL/GenBank/DDBJ databases">
        <title>The complete genome sequence of a new microorganism.</title>
        <authorList>
            <person name="Zi Z."/>
        </authorList>
    </citation>
    <scope>NUCLEOTIDE SEQUENCE [LARGE SCALE GENOMIC DNA]</scope>
    <source>
        <strain evidence="9 10">WGZ8</strain>
    </source>
</reference>
<proteinExistence type="inferred from homology"/>
<keyword evidence="6 7" id="KW-0472">Membrane</keyword>
<feature type="domain" description="ABC transmembrane type-1" evidence="8">
    <location>
        <begin position="94"/>
        <end position="274"/>
    </location>
</feature>
<dbReference type="Gene3D" id="1.10.3720.10">
    <property type="entry name" value="MetI-like"/>
    <property type="match status" value="1"/>
</dbReference>
<evidence type="ECO:0000256" key="6">
    <source>
        <dbReference type="ARBA" id="ARBA00023136"/>
    </source>
</evidence>
<keyword evidence="3" id="KW-1003">Cell membrane</keyword>
<dbReference type="PANTHER" id="PTHR30151">
    <property type="entry name" value="ALKANE SULFONATE ABC TRANSPORTER-RELATED, MEMBRANE SUBUNIT"/>
    <property type="match status" value="1"/>
</dbReference>
<dbReference type="EMBL" id="JAIRBM010000026">
    <property type="protein sequence ID" value="MBZ6079060.1"/>
    <property type="molecule type" value="Genomic_DNA"/>
</dbReference>
<dbReference type="SUPFAM" id="SSF161098">
    <property type="entry name" value="MetI-like"/>
    <property type="match status" value="1"/>
</dbReference>
<feature type="transmembrane region" description="Helical" evidence="7">
    <location>
        <begin position="38"/>
        <end position="56"/>
    </location>
</feature>
<keyword evidence="10" id="KW-1185">Reference proteome</keyword>
<protein>
    <submittedName>
        <fullName evidence="9">ABC transporter permease</fullName>
    </submittedName>
</protein>
<dbReference type="InterPro" id="IPR000515">
    <property type="entry name" value="MetI-like"/>
</dbReference>
<dbReference type="InterPro" id="IPR035906">
    <property type="entry name" value="MetI-like_sf"/>
</dbReference>
<organism evidence="9 10">
    <name type="scientific">Microvirga puerhi</name>
    <dbReference type="NCBI Taxonomy" id="2876078"/>
    <lineage>
        <taxon>Bacteria</taxon>
        <taxon>Pseudomonadati</taxon>
        <taxon>Pseudomonadota</taxon>
        <taxon>Alphaproteobacteria</taxon>
        <taxon>Hyphomicrobiales</taxon>
        <taxon>Methylobacteriaceae</taxon>
        <taxon>Microvirga</taxon>
    </lineage>
</organism>
<feature type="transmembrane region" description="Helical" evidence="7">
    <location>
        <begin position="160"/>
        <end position="180"/>
    </location>
</feature>
<keyword evidence="5 7" id="KW-1133">Transmembrane helix</keyword>
<dbReference type="PANTHER" id="PTHR30151:SF20">
    <property type="entry name" value="ABC TRANSPORTER PERMEASE PROTEIN HI_0355-RELATED"/>
    <property type="match status" value="1"/>
</dbReference>
<dbReference type="Pfam" id="PF00528">
    <property type="entry name" value="BPD_transp_1"/>
    <property type="match status" value="1"/>
</dbReference>
<accession>A0ABS7VVA5</accession>
<comment type="similarity">
    <text evidence="7">Belongs to the binding-protein-dependent transport system permease family.</text>
</comment>
<name>A0ABS7VVA5_9HYPH</name>
<sequence>MTDIAIQSGGAILYAPGTSDVEIEAAARAAALQRKRTVIFWRCFILAVMLGAWEVTARTGIIDAFFYSYPSAIAERLYELVLEGTDEAPLWYHLWITMEEALIGFFFGSVFGIVFGVALGRNRMASDVLSVYIKVLNAIPRVVLAPIFILLFGFGLWSKVALSFIMVFFVVFSNAFQGVLEADRAMIANAQILGASPWQVTRSVIIPSAMSWIFASLHISFGFAIVGAIVGEFIGARYGIGFIIQTARGVHDTAEMYASIVIIVVVVLTAEYLMTLLEQRLARWRPAPVGDGHE</sequence>
<dbReference type="Proteomes" id="UP000704176">
    <property type="component" value="Unassembled WGS sequence"/>
</dbReference>
<dbReference type="RefSeq" id="WP_224315805.1">
    <property type="nucleotide sequence ID" value="NZ_JAIRBM010000026.1"/>
</dbReference>
<feature type="transmembrane region" description="Helical" evidence="7">
    <location>
        <begin position="256"/>
        <end position="277"/>
    </location>
</feature>
<evidence type="ECO:0000256" key="7">
    <source>
        <dbReference type="RuleBase" id="RU363032"/>
    </source>
</evidence>
<evidence type="ECO:0000256" key="5">
    <source>
        <dbReference type="ARBA" id="ARBA00022989"/>
    </source>
</evidence>
<feature type="transmembrane region" description="Helical" evidence="7">
    <location>
        <begin position="212"/>
        <end position="236"/>
    </location>
</feature>
<keyword evidence="2 7" id="KW-0813">Transport</keyword>
<comment type="subcellular location">
    <subcellularLocation>
        <location evidence="1 7">Cell membrane</location>
        <topology evidence="1 7">Multi-pass membrane protein</topology>
    </subcellularLocation>
</comment>
<evidence type="ECO:0000256" key="1">
    <source>
        <dbReference type="ARBA" id="ARBA00004651"/>
    </source>
</evidence>
<feature type="transmembrane region" description="Helical" evidence="7">
    <location>
        <begin position="131"/>
        <end position="154"/>
    </location>
</feature>
<dbReference type="PROSITE" id="PS50928">
    <property type="entry name" value="ABC_TM1"/>
    <property type="match status" value="1"/>
</dbReference>
<evidence type="ECO:0000313" key="9">
    <source>
        <dbReference type="EMBL" id="MBZ6079060.1"/>
    </source>
</evidence>
<evidence type="ECO:0000256" key="4">
    <source>
        <dbReference type="ARBA" id="ARBA00022692"/>
    </source>
</evidence>
<evidence type="ECO:0000256" key="3">
    <source>
        <dbReference type="ARBA" id="ARBA00022475"/>
    </source>
</evidence>
<keyword evidence="4 7" id="KW-0812">Transmembrane</keyword>
<dbReference type="CDD" id="cd06261">
    <property type="entry name" value="TM_PBP2"/>
    <property type="match status" value="1"/>
</dbReference>